<name>A0ABW0VUM0_9BACL</name>
<protein>
    <recommendedName>
        <fullName evidence="4">DUF3021 domain-containing protein</fullName>
    </recommendedName>
</protein>
<feature type="transmembrane region" description="Helical" evidence="1">
    <location>
        <begin position="104"/>
        <end position="127"/>
    </location>
</feature>
<accession>A0ABW0VUM0</accession>
<dbReference type="RefSeq" id="WP_379186233.1">
    <property type="nucleotide sequence ID" value="NZ_JBHSOW010000007.1"/>
</dbReference>
<organism evidence="2 3">
    <name type="scientific">Paenibacillus solisilvae</name>
    <dbReference type="NCBI Taxonomy" id="2486751"/>
    <lineage>
        <taxon>Bacteria</taxon>
        <taxon>Bacillati</taxon>
        <taxon>Bacillota</taxon>
        <taxon>Bacilli</taxon>
        <taxon>Bacillales</taxon>
        <taxon>Paenibacillaceae</taxon>
        <taxon>Paenibacillus</taxon>
    </lineage>
</organism>
<feature type="transmembrane region" description="Helical" evidence="1">
    <location>
        <begin position="7"/>
        <end position="28"/>
    </location>
</feature>
<proteinExistence type="predicted"/>
<evidence type="ECO:0000256" key="1">
    <source>
        <dbReference type="SAM" id="Phobius"/>
    </source>
</evidence>
<evidence type="ECO:0000313" key="3">
    <source>
        <dbReference type="Proteomes" id="UP001596047"/>
    </source>
</evidence>
<evidence type="ECO:0008006" key="4">
    <source>
        <dbReference type="Google" id="ProtNLM"/>
    </source>
</evidence>
<keyword evidence="1" id="KW-1133">Transmembrane helix</keyword>
<feature type="transmembrane region" description="Helical" evidence="1">
    <location>
        <begin position="81"/>
        <end position="98"/>
    </location>
</feature>
<sequence length="145" mass="16313">MRMRASLIRVAALALYAVSFFFMAMLMIKFSSLIFTFKNIFLILLHPIIPASLFGFLVGLGTLVVNLDMGRKLQYTKSRRVAFLSFLALILTLVQIVLVCMDGLINASLVMSCLVYVNWFIVGIYTATSLSQRAMSNVMNDELIR</sequence>
<comment type="caution">
    <text evidence="2">The sequence shown here is derived from an EMBL/GenBank/DDBJ whole genome shotgun (WGS) entry which is preliminary data.</text>
</comment>
<dbReference type="Proteomes" id="UP001596047">
    <property type="component" value="Unassembled WGS sequence"/>
</dbReference>
<feature type="transmembrane region" description="Helical" evidence="1">
    <location>
        <begin position="40"/>
        <end position="69"/>
    </location>
</feature>
<keyword evidence="1" id="KW-0812">Transmembrane</keyword>
<reference evidence="3" key="1">
    <citation type="journal article" date="2019" name="Int. J. Syst. Evol. Microbiol.">
        <title>The Global Catalogue of Microorganisms (GCM) 10K type strain sequencing project: providing services to taxonomists for standard genome sequencing and annotation.</title>
        <authorList>
            <consortium name="The Broad Institute Genomics Platform"/>
            <consortium name="The Broad Institute Genome Sequencing Center for Infectious Disease"/>
            <person name="Wu L."/>
            <person name="Ma J."/>
        </authorList>
    </citation>
    <scope>NUCLEOTIDE SEQUENCE [LARGE SCALE GENOMIC DNA]</scope>
    <source>
        <strain evidence="3">CGMCC 1.3240</strain>
    </source>
</reference>
<evidence type="ECO:0000313" key="2">
    <source>
        <dbReference type="EMBL" id="MFC5647776.1"/>
    </source>
</evidence>
<keyword evidence="3" id="KW-1185">Reference proteome</keyword>
<dbReference type="EMBL" id="JBHSOW010000007">
    <property type="protein sequence ID" value="MFC5647776.1"/>
    <property type="molecule type" value="Genomic_DNA"/>
</dbReference>
<gene>
    <name evidence="2" type="ORF">ACFPYJ_01330</name>
</gene>
<keyword evidence="1" id="KW-0472">Membrane</keyword>